<keyword evidence="1" id="KW-0812">Transmembrane</keyword>
<feature type="transmembrane region" description="Helical" evidence="1">
    <location>
        <begin position="40"/>
        <end position="62"/>
    </location>
</feature>
<proteinExistence type="predicted"/>
<evidence type="ECO:0000313" key="2">
    <source>
        <dbReference type="EMBL" id="OKL46640.1"/>
    </source>
</evidence>
<dbReference type="RefSeq" id="WP_073709663.1">
    <property type="nucleotide sequence ID" value="NZ_MQSV01000005.1"/>
</dbReference>
<name>A0A1Q5PK95_9ACTO</name>
<keyword evidence="3" id="KW-1185">Reference proteome</keyword>
<accession>A0A1Q5PK95</accession>
<reference evidence="2 3" key="1">
    <citation type="submission" date="2016-11" db="EMBL/GenBank/DDBJ databases">
        <title>Actinomyces gypaetusis sp. nov. isolated from the vulture Gypaetus barbatus in Qinghai Tibet Plateau China.</title>
        <authorList>
            <person name="Meng X."/>
        </authorList>
    </citation>
    <scope>NUCLEOTIDE SEQUENCE [LARGE SCALE GENOMIC DNA]</scope>
    <source>
        <strain evidence="2 3">VUL4_2</strain>
    </source>
</reference>
<evidence type="ECO:0000256" key="1">
    <source>
        <dbReference type="SAM" id="Phobius"/>
    </source>
</evidence>
<feature type="transmembrane region" description="Helical" evidence="1">
    <location>
        <begin position="9"/>
        <end position="28"/>
    </location>
</feature>
<feature type="transmembrane region" description="Helical" evidence="1">
    <location>
        <begin position="105"/>
        <end position="127"/>
    </location>
</feature>
<dbReference type="AlphaFoldDB" id="A0A1Q5PK95"/>
<dbReference type="EMBL" id="MQSV01000005">
    <property type="protein sequence ID" value="OKL46640.1"/>
    <property type="molecule type" value="Genomic_DNA"/>
</dbReference>
<organism evidence="2 3">
    <name type="scientific">Boudabousia liubingyangii</name>
    <dbReference type="NCBI Taxonomy" id="1921764"/>
    <lineage>
        <taxon>Bacteria</taxon>
        <taxon>Bacillati</taxon>
        <taxon>Actinomycetota</taxon>
        <taxon>Actinomycetes</taxon>
        <taxon>Actinomycetales</taxon>
        <taxon>Actinomycetaceae</taxon>
        <taxon>Boudabousia</taxon>
    </lineage>
</organism>
<protein>
    <submittedName>
        <fullName evidence="2">Uncharacterized protein</fullName>
    </submittedName>
</protein>
<evidence type="ECO:0000313" key="3">
    <source>
        <dbReference type="Proteomes" id="UP000186785"/>
    </source>
</evidence>
<gene>
    <name evidence="2" type="ORF">BSR29_07425</name>
</gene>
<sequence>MPDYSSKSFTYKLSMAVLGLIGIGFFAYDWITLSEERDSFYFLISKVVVMVLAASMLIFGVLAWMQDRNLKLRLGILAIFTVLCVGGLVFDLVGGQFESGQGANLGLGLVVLLGYLGASLTALTFILPTTKKPVYDSMSS</sequence>
<keyword evidence="1" id="KW-0472">Membrane</keyword>
<dbReference type="STRING" id="1921764.BSR28_04845"/>
<feature type="transmembrane region" description="Helical" evidence="1">
    <location>
        <begin position="74"/>
        <end position="93"/>
    </location>
</feature>
<comment type="caution">
    <text evidence="2">The sequence shown here is derived from an EMBL/GenBank/DDBJ whole genome shotgun (WGS) entry which is preliminary data.</text>
</comment>
<keyword evidence="1" id="KW-1133">Transmembrane helix</keyword>
<dbReference type="Proteomes" id="UP000186785">
    <property type="component" value="Unassembled WGS sequence"/>
</dbReference>